<feature type="non-terminal residue" evidence="1">
    <location>
        <position position="1"/>
    </location>
</feature>
<comment type="caution">
    <text evidence="1">The sequence shown here is derived from an EMBL/GenBank/DDBJ whole genome shotgun (WGS) entry which is preliminary data.</text>
</comment>
<dbReference type="AlphaFoldDB" id="A0A4Y2L3J8"/>
<sequence>SKILVIDAQVVGESVDLRRANSRKISYYRDNHELDDSIHKQHGTPDISYIGATLNLRGIWSDKSASDLIDKFKVINRSHLPVISTRVLVGTFAQFTMFSRSTVRATRYCS</sequence>
<evidence type="ECO:0000313" key="2">
    <source>
        <dbReference type="Proteomes" id="UP000499080"/>
    </source>
</evidence>
<name>A0A4Y2L3J8_ARAVE</name>
<dbReference type="EMBL" id="BGPR01005260">
    <property type="protein sequence ID" value="GBN08373.1"/>
    <property type="molecule type" value="Genomic_DNA"/>
</dbReference>
<dbReference type="Proteomes" id="UP000499080">
    <property type="component" value="Unassembled WGS sequence"/>
</dbReference>
<protein>
    <submittedName>
        <fullName evidence="1">Uncharacterized protein</fullName>
    </submittedName>
</protein>
<organism evidence="1 2">
    <name type="scientific">Araneus ventricosus</name>
    <name type="common">Orbweaver spider</name>
    <name type="synonym">Epeira ventricosa</name>
    <dbReference type="NCBI Taxonomy" id="182803"/>
    <lineage>
        <taxon>Eukaryota</taxon>
        <taxon>Metazoa</taxon>
        <taxon>Ecdysozoa</taxon>
        <taxon>Arthropoda</taxon>
        <taxon>Chelicerata</taxon>
        <taxon>Arachnida</taxon>
        <taxon>Araneae</taxon>
        <taxon>Araneomorphae</taxon>
        <taxon>Entelegynae</taxon>
        <taxon>Araneoidea</taxon>
        <taxon>Araneidae</taxon>
        <taxon>Araneus</taxon>
    </lineage>
</organism>
<gene>
    <name evidence="1" type="ORF">AVEN_84205_1</name>
</gene>
<proteinExistence type="predicted"/>
<evidence type="ECO:0000313" key="1">
    <source>
        <dbReference type="EMBL" id="GBN08373.1"/>
    </source>
</evidence>
<reference evidence="1 2" key="1">
    <citation type="journal article" date="2019" name="Sci. Rep.">
        <title>Orb-weaving spider Araneus ventricosus genome elucidates the spidroin gene catalogue.</title>
        <authorList>
            <person name="Kono N."/>
            <person name="Nakamura H."/>
            <person name="Ohtoshi R."/>
            <person name="Moran D.A.P."/>
            <person name="Shinohara A."/>
            <person name="Yoshida Y."/>
            <person name="Fujiwara M."/>
            <person name="Mori M."/>
            <person name="Tomita M."/>
            <person name="Arakawa K."/>
        </authorList>
    </citation>
    <scope>NUCLEOTIDE SEQUENCE [LARGE SCALE GENOMIC DNA]</scope>
</reference>
<accession>A0A4Y2L3J8</accession>
<keyword evidence="2" id="KW-1185">Reference proteome</keyword>
<dbReference type="OrthoDB" id="8195432at2759"/>